<evidence type="ECO:0000256" key="6">
    <source>
        <dbReference type="SAM" id="MobiDB-lite"/>
    </source>
</evidence>
<feature type="region of interest" description="Disordered" evidence="6">
    <location>
        <begin position="317"/>
        <end position="437"/>
    </location>
</feature>
<keyword evidence="7" id="KW-1133">Transmembrane helix</keyword>
<feature type="domain" description="RNA polymerase sigma factor 70 region 4 type 2" evidence="9">
    <location>
        <begin position="128"/>
        <end position="176"/>
    </location>
</feature>
<feature type="transmembrane region" description="Helical" evidence="7">
    <location>
        <begin position="248"/>
        <end position="281"/>
    </location>
</feature>
<dbReference type="GO" id="GO:0016987">
    <property type="term" value="F:sigma factor activity"/>
    <property type="evidence" value="ECO:0007669"/>
    <property type="project" value="UniProtKB-KW"/>
</dbReference>
<sequence length="648" mass="67099">MQSIERDRVGDPAATDAELLTRLREGSSEAYAQLWCRYIGLALTVARRYAPGAAEDLASEAFLAVYRQVAVEGKGPREAFRPYLLTTMRNLAIRWSKAGRLVDTDPDIDETDAVDPLTILSDEAEAGELLAAFQDLPERWQRVLWLAEVEDVPRARIAAELGIKPNAVSALTRRARNGLGLQWLTRRVPARLASDPLHAAALLPAYVAAPSEVSAADRNRIEGHLAGCGVCAELHDELRAGFARTRRATLGAAGFAALAGVIPASAAGSGGAAGAAALLVGGVVAGSMGSTGVAAGIGVIAVAGVLATALFFSGGASGAADGKPSETGSASVPGNSDGSTSGFPSGTGTDTNGGSGTGGGSSASAGGNGQQPNGEFGRGVQDPTIVAADFDPSGQPGEYLPPPPQPQPAQPGTVSGPTDGQPGGDPGGGPNQMLLTSGAEPIPEQQRYIAPQLSGRATPGSTVAVEYRYLDSYTTPTARIYTVAPDAAGAWSFDFRSLGNGRSGTHEYRVWAFTETDSSAAITGTFTIESPLITGVEFATTIPLEEASQTGLVFQVTGAPGTTVCMTTAAAEQWYEIPLDGSGKAVRRMRMHAYGFYYLYLEQCDRASATEMYRGAPAELAVDVYDDGAPIFTPWDPGLESIDLEPVD</sequence>
<evidence type="ECO:0000256" key="2">
    <source>
        <dbReference type="ARBA" id="ARBA00023015"/>
    </source>
</evidence>
<feature type="transmembrane region" description="Helical" evidence="7">
    <location>
        <begin position="293"/>
        <end position="313"/>
    </location>
</feature>
<dbReference type="AlphaFoldDB" id="A0A939LVG8"/>
<accession>A0A939LVG8</accession>
<dbReference type="Gene3D" id="1.10.10.10">
    <property type="entry name" value="Winged helix-like DNA-binding domain superfamily/Winged helix DNA-binding domain"/>
    <property type="match status" value="1"/>
</dbReference>
<feature type="compositionally biased region" description="Pro residues" evidence="6">
    <location>
        <begin position="399"/>
        <end position="409"/>
    </location>
</feature>
<dbReference type="RefSeq" id="WP_208045344.1">
    <property type="nucleotide sequence ID" value="NZ_JAGDYL010000007.1"/>
</dbReference>
<dbReference type="Pfam" id="PF04542">
    <property type="entry name" value="Sigma70_r2"/>
    <property type="match status" value="1"/>
</dbReference>
<evidence type="ECO:0000256" key="3">
    <source>
        <dbReference type="ARBA" id="ARBA00023082"/>
    </source>
</evidence>
<keyword evidence="7" id="KW-0472">Membrane</keyword>
<dbReference type="InterPro" id="IPR013783">
    <property type="entry name" value="Ig-like_fold"/>
</dbReference>
<evidence type="ECO:0000256" key="1">
    <source>
        <dbReference type="ARBA" id="ARBA00010641"/>
    </source>
</evidence>
<keyword evidence="3" id="KW-0731">Sigma factor</keyword>
<dbReference type="GO" id="GO:0005975">
    <property type="term" value="P:carbohydrate metabolic process"/>
    <property type="evidence" value="ECO:0007669"/>
    <property type="project" value="UniProtKB-ARBA"/>
</dbReference>
<dbReference type="InterPro" id="IPR007627">
    <property type="entry name" value="RNA_pol_sigma70_r2"/>
</dbReference>
<dbReference type="Gene3D" id="1.10.1740.10">
    <property type="match status" value="1"/>
</dbReference>
<dbReference type="NCBIfam" id="TIGR02937">
    <property type="entry name" value="sigma70-ECF"/>
    <property type="match status" value="1"/>
</dbReference>
<dbReference type="SUPFAM" id="SSF88946">
    <property type="entry name" value="Sigma2 domain of RNA polymerase sigma factors"/>
    <property type="match status" value="1"/>
</dbReference>
<gene>
    <name evidence="10" type="ORF">J4H91_05935</name>
</gene>
<evidence type="ECO:0000256" key="7">
    <source>
        <dbReference type="SAM" id="Phobius"/>
    </source>
</evidence>
<comment type="similarity">
    <text evidence="1">Belongs to the sigma-70 factor family. ECF subfamily.</text>
</comment>
<comment type="caution">
    <text evidence="10">The sequence shown here is derived from an EMBL/GenBank/DDBJ whole genome shotgun (WGS) entry which is preliminary data.</text>
</comment>
<protein>
    <submittedName>
        <fullName evidence="10">Sigma-70 family RNA polymerase sigma factor</fullName>
    </submittedName>
</protein>
<feature type="compositionally biased region" description="Low complexity" evidence="6">
    <location>
        <begin position="410"/>
        <end position="420"/>
    </location>
</feature>
<dbReference type="Gene3D" id="2.60.40.10">
    <property type="entry name" value="Immunoglobulins"/>
    <property type="match status" value="1"/>
</dbReference>
<name>A0A939LVG8_9MICO</name>
<dbReference type="PANTHER" id="PTHR43133">
    <property type="entry name" value="RNA POLYMERASE ECF-TYPE SIGMA FACTO"/>
    <property type="match status" value="1"/>
</dbReference>
<dbReference type="GO" id="GO:0003677">
    <property type="term" value="F:DNA binding"/>
    <property type="evidence" value="ECO:0007669"/>
    <property type="project" value="UniProtKB-KW"/>
</dbReference>
<evidence type="ECO:0000256" key="5">
    <source>
        <dbReference type="ARBA" id="ARBA00023163"/>
    </source>
</evidence>
<proteinExistence type="inferred from homology"/>
<dbReference type="InterPro" id="IPR013324">
    <property type="entry name" value="RNA_pol_sigma_r3/r4-like"/>
</dbReference>
<evidence type="ECO:0000259" key="9">
    <source>
        <dbReference type="Pfam" id="PF08281"/>
    </source>
</evidence>
<dbReference type="EMBL" id="JAGDYL010000007">
    <property type="protein sequence ID" value="MBO1804856.1"/>
    <property type="molecule type" value="Genomic_DNA"/>
</dbReference>
<keyword evidence="7" id="KW-0812">Transmembrane</keyword>
<evidence type="ECO:0000256" key="4">
    <source>
        <dbReference type="ARBA" id="ARBA00023125"/>
    </source>
</evidence>
<dbReference type="InterPro" id="IPR013325">
    <property type="entry name" value="RNA_pol_sigma_r2"/>
</dbReference>
<dbReference type="InterPro" id="IPR039425">
    <property type="entry name" value="RNA_pol_sigma-70-like"/>
</dbReference>
<reference evidence="10" key="1">
    <citation type="submission" date="2021-03" db="EMBL/GenBank/DDBJ databases">
        <title>Leucobacter chromiisoli sp. nov., isolated from chromium-containing soil of chemical plant.</title>
        <authorList>
            <person name="Xu Z."/>
        </authorList>
    </citation>
    <scope>NUCLEOTIDE SEQUENCE</scope>
    <source>
        <strain evidence="10">A2</strain>
    </source>
</reference>
<keyword evidence="2" id="KW-0805">Transcription regulation</keyword>
<dbReference type="SUPFAM" id="SSF88659">
    <property type="entry name" value="Sigma3 and sigma4 domains of RNA polymerase sigma factors"/>
    <property type="match status" value="1"/>
</dbReference>
<keyword evidence="11" id="KW-1185">Reference proteome</keyword>
<dbReference type="Proteomes" id="UP000664398">
    <property type="component" value="Unassembled WGS sequence"/>
</dbReference>
<feature type="compositionally biased region" description="Gly residues" evidence="6">
    <location>
        <begin position="421"/>
        <end position="430"/>
    </location>
</feature>
<feature type="domain" description="RNA polymerase sigma-70 region 2" evidence="8">
    <location>
        <begin position="37"/>
        <end position="95"/>
    </location>
</feature>
<keyword evidence="5" id="KW-0804">Transcription</keyword>
<dbReference type="InterPro" id="IPR036388">
    <property type="entry name" value="WH-like_DNA-bd_sf"/>
</dbReference>
<evidence type="ECO:0000313" key="10">
    <source>
        <dbReference type="EMBL" id="MBO1804856.1"/>
    </source>
</evidence>
<evidence type="ECO:0000313" key="11">
    <source>
        <dbReference type="Proteomes" id="UP000664398"/>
    </source>
</evidence>
<dbReference type="PANTHER" id="PTHR43133:SF8">
    <property type="entry name" value="RNA POLYMERASE SIGMA FACTOR HI_1459-RELATED"/>
    <property type="match status" value="1"/>
</dbReference>
<dbReference type="InterPro" id="IPR014284">
    <property type="entry name" value="RNA_pol_sigma-70_dom"/>
</dbReference>
<keyword evidence="4" id="KW-0238">DNA-binding</keyword>
<evidence type="ECO:0000259" key="8">
    <source>
        <dbReference type="Pfam" id="PF04542"/>
    </source>
</evidence>
<feature type="compositionally biased region" description="Low complexity" evidence="6">
    <location>
        <begin position="336"/>
        <end position="350"/>
    </location>
</feature>
<dbReference type="Pfam" id="PF08281">
    <property type="entry name" value="Sigma70_r4_2"/>
    <property type="match status" value="1"/>
</dbReference>
<organism evidence="10 11">
    <name type="scientific">Leucobacter ruminantium</name>
    <dbReference type="NCBI Taxonomy" id="1289170"/>
    <lineage>
        <taxon>Bacteria</taxon>
        <taxon>Bacillati</taxon>
        <taxon>Actinomycetota</taxon>
        <taxon>Actinomycetes</taxon>
        <taxon>Micrococcales</taxon>
        <taxon>Microbacteriaceae</taxon>
        <taxon>Leucobacter</taxon>
    </lineage>
</organism>
<feature type="compositionally biased region" description="Gly residues" evidence="6">
    <location>
        <begin position="351"/>
        <end position="369"/>
    </location>
</feature>
<dbReference type="GO" id="GO:0006352">
    <property type="term" value="P:DNA-templated transcription initiation"/>
    <property type="evidence" value="ECO:0007669"/>
    <property type="project" value="InterPro"/>
</dbReference>
<dbReference type="InterPro" id="IPR013249">
    <property type="entry name" value="RNA_pol_sigma70_r4_t2"/>
</dbReference>